<dbReference type="EMBL" id="JAXQNO010000003">
    <property type="protein sequence ID" value="KAK4801602.1"/>
    <property type="molecule type" value="Genomic_DNA"/>
</dbReference>
<dbReference type="PANTHER" id="PTHR33159">
    <property type="entry name" value="RPM1-INTERACTING PROTEIN 4 (RIN4) FAMILY PROTEIN"/>
    <property type="match status" value="1"/>
</dbReference>
<dbReference type="GO" id="GO:0005886">
    <property type="term" value="C:plasma membrane"/>
    <property type="evidence" value="ECO:0007669"/>
    <property type="project" value="TreeGrafter"/>
</dbReference>
<comment type="caution">
    <text evidence="3">The sequence shown here is derived from an EMBL/GenBank/DDBJ whole genome shotgun (WGS) entry which is preliminary data.</text>
</comment>
<reference evidence="3 4" key="1">
    <citation type="journal article" date="2023" name="Hortic Res">
        <title>Pangenome of water caltrop reveals structural variations and asymmetric subgenome divergence after allopolyploidization.</title>
        <authorList>
            <person name="Zhang X."/>
            <person name="Chen Y."/>
            <person name="Wang L."/>
            <person name="Yuan Y."/>
            <person name="Fang M."/>
            <person name="Shi L."/>
            <person name="Lu R."/>
            <person name="Comes H.P."/>
            <person name="Ma Y."/>
            <person name="Chen Y."/>
            <person name="Huang G."/>
            <person name="Zhou Y."/>
            <person name="Zheng Z."/>
            <person name="Qiu Y."/>
        </authorList>
    </citation>
    <scope>NUCLEOTIDE SEQUENCE [LARGE SCALE GENOMIC DNA]</scope>
    <source>
        <strain evidence="3">F231</strain>
    </source>
</reference>
<evidence type="ECO:0000313" key="3">
    <source>
        <dbReference type="EMBL" id="KAK4801602.1"/>
    </source>
</evidence>
<dbReference type="AlphaFoldDB" id="A0AAN7RF92"/>
<keyword evidence="4" id="KW-1185">Reference proteome</keyword>
<dbReference type="PANTHER" id="PTHR33159:SF6">
    <property type="entry name" value="RPM1-INTERACTING PROTEIN 4"/>
    <property type="match status" value="1"/>
</dbReference>
<feature type="compositionally biased region" description="Basic and acidic residues" evidence="1">
    <location>
        <begin position="45"/>
        <end position="61"/>
    </location>
</feature>
<evidence type="ECO:0000259" key="2">
    <source>
        <dbReference type="Pfam" id="PF05627"/>
    </source>
</evidence>
<sequence>MENHSHVPEENSDVPSSDSKPPDQAPPPRDQAESNGSRGHRPVRPMHEEKTSHATDLRRSAADSTSRSTNRAKHHQVEGARPSHMRAAKGGTAFDQSVHKSPAHLQARISGRAGGSPTLERRVASNSSYMSPRPSRFDNTSRGDAMFDEDSTIPKFGDWDDKNPESADGYTQYFRIIQQGRQNGTRNALVRPVVRNPAPRKSSKSCCFPWCWS</sequence>
<dbReference type="Proteomes" id="UP001346149">
    <property type="component" value="Unassembled WGS sequence"/>
</dbReference>
<dbReference type="Pfam" id="PF05627">
    <property type="entry name" value="AvrRpt-cleavage"/>
    <property type="match status" value="1"/>
</dbReference>
<evidence type="ECO:0000313" key="4">
    <source>
        <dbReference type="Proteomes" id="UP001346149"/>
    </source>
</evidence>
<proteinExistence type="predicted"/>
<evidence type="ECO:0000256" key="1">
    <source>
        <dbReference type="SAM" id="MobiDB-lite"/>
    </source>
</evidence>
<gene>
    <name evidence="3" type="ORF">SAY86_022089</name>
</gene>
<dbReference type="InterPro" id="IPR040387">
    <property type="entry name" value="RIN4/NOI4"/>
</dbReference>
<name>A0AAN7RF92_TRANT</name>
<feature type="domain" description="RIN4 pathogenic type III effector avirulence factor Avr cleavage site" evidence="2">
    <location>
        <begin position="150"/>
        <end position="181"/>
    </location>
</feature>
<dbReference type="InterPro" id="IPR008700">
    <property type="entry name" value="TypeIII_avirulence_cleave"/>
</dbReference>
<organism evidence="3 4">
    <name type="scientific">Trapa natans</name>
    <name type="common">Water chestnut</name>
    <dbReference type="NCBI Taxonomy" id="22666"/>
    <lineage>
        <taxon>Eukaryota</taxon>
        <taxon>Viridiplantae</taxon>
        <taxon>Streptophyta</taxon>
        <taxon>Embryophyta</taxon>
        <taxon>Tracheophyta</taxon>
        <taxon>Spermatophyta</taxon>
        <taxon>Magnoliopsida</taxon>
        <taxon>eudicotyledons</taxon>
        <taxon>Gunneridae</taxon>
        <taxon>Pentapetalae</taxon>
        <taxon>rosids</taxon>
        <taxon>malvids</taxon>
        <taxon>Myrtales</taxon>
        <taxon>Lythraceae</taxon>
        <taxon>Trapa</taxon>
    </lineage>
</organism>
<feature type="region of interest" description="Disordered" evidence="1">
    <location>
        <begin position="1"/>
        <end position="144"/>
    </location>
</feature>
<protein>
    <recommendedName>
        <fullName evidence="2">RIN4 pathogenic type III effector avirulence factor Avr cleavage site domain-containing protein</fullName>
    </recommendedName>
</protein>
<accession>A0AAN7RF92</accession>